<reference evidence="1" key="1">
    <citation type="journal article" date="2014" name="Front. Microbiol.">
        <title>High frequency of phylogenetically diverse reductive dehalogenase-homologous genes in deep subseafloor sedimentary metagenomes.</title>
        <authorList>
            <person name="Kawai M."/>
            <person name="Futagami T."/>
            <person name="Toyoda A."/>
            <person name="Takaki Y."/>
            <person name="Nishi S."/>
            <person name="Hori S."/>
            <person name="Arai W."/>
            <person name="Tsubouchi T."/>
            <person name="Morono Y."/>
            <person name="Uchiyama I."/>
            <person name="Ito T."/>
            <person name="Fujiyama A."/>
            <person name="Inagaki F."/>
            <person name="Takami H."/>
        </authorList>
    </citation>
    <scope>NUCLEOTIDE SEQUENCE</scope>
    <source>
        <strain evidence="1">Expedition CK06-06</strain>
    </source>
</reference>
<protein>
    <submittedName>
        <fullName evidence="1">Uncharacterized protein</fullName>
    </submittedName>
</protein>
<dbReference type="AlphaFoldDB" id="X1JRU5"/>
<feature type="non-terminal residue" evidence="1">
    <location>
        <position position="57"/>
    </location>
</feature>
<evidence type="ECO:0000313" key="1">
    <source>
        <dbReference type="EMBL" id="GAH80979.1"/>
    </source>
</evidence>
<dbReference type="EMBL" id="BARU01038107">
    <property type="protein sequence ID" value="GAH80979.1"/>
    <property type="molecule type" value="Genomic_DNA"/>
</dbReference>
<gene>
    <name evidence="1" type="ORF">S03H2_59273</name>
</gene>
<comment type="caution">
    <text evidence="1">The sequence shown here is derived from an EMBL/GenBank/DDBJ whole genome shotgun (WGS) entry which is preliminary data.</text>
</comment>
<name>X1JRU5_9ZZZZ</name>
<organism evidence="1">
    <name type="scientific">marine sediment metagenome</name>
    <dbReference type="NCBI Taxonomy" id="412755"/>
    <lineage>
        <taxon>unclassified sequences</taxon>
        <taxon>metagenomes</taxon>
        <taxon>ecological metagenomes</taxon>
    </lineage>
</organism>
<sequence length="57" mass="6537">MNLTNKQMEKIESILTGYPEVEAISYRIKLGGMLSNFEETTNIRLNAIFPEKEILTC</sequence>
<accession>X1JRU5</accession>
<proteinExistence type="predicted"/>